<dbReference type="KEGG" id="cph:Cpha266_0616"/>
<evidence type="ECO:0000313" key="11">
    <source>
        <dbReference type="EMBL" id="ABL64672.1"/>
    </source>
</evidence>
<keyword evidence="6 10" id="KW-0472">Membrane</keyword>
<evidence type="ECO:0000256" key="6">
    <source>
        <dbReference type="ARBA" id="ARBA00023136"/>
    </source>
</evidence>
<keyword evidence="4 9" id="KW-0812">Transmembrane</keyword>
<sequence length="105" mass="11357">MAWVFLVIAGVFECFWAVGLKYTDGFARPVISLVTLIFMVASFWLLSAAMKTIPVGTAYAVWTGIGAAGVALAGILLFQESRDITRILCILLIVTGVIGLRVFSR</sequence>
<dbReference type="RefSeq" id="WP_011744505.1">
    <property type="nucleotide sequence ID" value="NC_008639.1"/>
</dbReference>
<evidence type="ECO:0000256" key="5">
    <source>
        <dbReference type="ARBA" id="ARBA00022989"/>
    </source>
</evidence>
<dbReference type="SUPFAM" id="SSF103481">
    <property type="entry name" value="Multidrug resistance efflux transporter EmrE"/>
    <property type="match status" value="1"/>
</dbReference>
<dbReference type="PANTHER" id="PTHR30561:SF0">
    <property type="entry name" value="GUANIDINIUM EXPORTER"/>
    <property type="match status" value="1"/>
</dbReference>
<feature type="transmembrane region" description="Helical" evidence="10">
    <location>
        <begin position="27"/>
        <end position="46"/>
    </location>
</feature>
<evidence type="ECO:0000256" key="7">
    <source>
        <dbReference type="ARBA" id="ARBA00038151"/>
    </source>
</evidence>
<organism evidence="11 12">
    <name type="scientific">Chlorobium phaeobacteroides (strain DSM 266 / SMG 266 / 2430)</name>
    <dbReference type="NCBI Taxonomy" id="290317"/>
    <lineage>
        <taxon>Bacteria</taxon>
        <taxon>Pseudomonadati</taxon>
        <taxon>Chlorobiota</taxon>
        <taxon>Chlorobiia</taxon>
        <taxon>Chlorobiales</taxon>
        <taxon>Chlorobiaceae</taxon>
        <taxon>Chlorobium/Pelodictyon group</taxon>
        <taxon>Chlorobium</taxon>
    </lineage>
</organism>
<evidence type="ECO:0000256" key="9">
    <source>
        <dbReference type="RuleBase" id="RU003942"/>
    </source>
</evidence>
<comment type="similarity">
    <text evidence="7">Belongs to the drug/metabolite transporter (DMT) superfamily. Small multidrug resistance (SMR) (TC 2.A.7.1) family. Gdx/SugE subfamily.</text>
</comment>
<evidence type="ECO:0000256" key="2">
    <source>
        <dbReference type="ARBA" id="ARBA00022448"/>
    </source>
</evidence>
<dbReference type="GO" id="GO:0022857">
    <property type="term" value="F:transmembrane transporter activity"/>
    <property type="evidence" value="ECO:0007669"/>
    <property type="project" value="InterPro"/>
</dbReference>
<accession>A1BE45</accession>
<evidence type="ECO:0000256" key="10">
    <source>
        <dbReference type="SAM" id="Phobius"/>
    </source>
</evidence>
<proteinExistence type="inferred from homology"/>
<evidence type="ECO:0000256" key="1">
    <source>
        <dbReference type="ARBA" id="ARBA00004651"/>
    </source>
</evidence>
<keyword evidence="12" id="KW-1185">Reference proteome</keyword>
<dbReference type="STRING" id="290317.Cpha266_0616"/>
<dbReference type="AlphaFoldDB" id="A1BE45"/>
<dbReference type="eggNOG" id="COG2076">
    <property type="taxonomic scope" value="Bacteria"/>
</dbReference>
<dbReference type="NCBIfam" id="NF008512">
    <property type="entry name" value="PRK11431.1"/>
    <property type="match status" value="1"/>
</dbReference>
<dbReference type="HOGENOM" id="CLU_133067_1_2_10"/>
<dbReference type="FunFam" id="1.10.3730.20:FF:000001">
    <property type="entry name" value="Quaternary ammonium compound resistance transporter SugE"/>
    <property type="match status" value="1"/>
</dbReference>
<gene>
    <name evidence="11" type="ordered locus">Cpha266_0616</name>
</gene>
<feature type="transmembrane region" description="Helical" evidence="10">
    <location>
        <begin position="84"/>
        <end position="103"/>
    </location>
</feature>
<keyword evidence="2" id="KW-0813">Transport</keyword>
<dbReference type="GO" id="GO:0005886">
    <property type="term" value="C:plasma membrane"/>
    <property type="evidence" value="ECO:0007669"/>
    <property type="project" value="UniProtKB-SubCell"/>
</dbReference>
<protein>
    <recommendedName>
        <fullName evidence="8">Guanidinium exporter</fullName>
    </recommendedName>
</protein>
<dbReference type="GO" id="GO:1990961">
    <property type="term" value="P:xenobiotic detoxification by transmembrane export across the plasma membrane"/>
    <property type="evidence" value="ECO:0007669"/>
    <property type="project" value="UniProtKB-ARBA"/>
</dbReference>
<evidence type="ECO:0000256" key="3">
    <source>
        <dbReference type="ARBA" id="ARBA00022475"/>
    </source>
</evidence>
<dbReference type="InterPro" id="IPR000390">
    <property type="entry name" value="Small_drug/metabolite_transptr"/>
</dbReference>
<dbReference type="PANTHER" id="PTHR30561">
    <property type="entry name" value="SMR FAMILY PROTON-DEPENDENT DRUG EFFLUX TRANSPORTER SUGE"/>
    <property type="match status" value="1"/>
</dbReference>
<dbReference type="OrthoDB" id="21828at2"/>
<dbReference type="InterPro" id="IPR045324">
    <property type="entry name" value="Small_multidrug_res"/>
</dbReference>
<keyword evidence="3" id="KW-1003">Cell membrane</keyword>
<keyword evidence="5 10" id="KW-1133">Transmembrane helix</keyword>
<dbReference type="Proteomes" id="UP000008701">
    <property type="component" value="Chromosome"/>
</dbReference>
<dbReference type="InterPro" id="IPR037185">
    <property type="entry name" value="EmrE-like"/>
</dbReference>
<feature type="transmembrane region" description="Helical" evidence="10">
    <location>
        <begin position="58"/>
        <end position="78"/>
    </location>
</feature>
<evidence type="ECO:0000313" key="12">
    <source>
        <dbReference type="Proteomes" id="UP000008701"/>
    </source>
</evidence>
<evidence type="ECO:0000256" key="8">
    <source>
        <dbReference type="ARBA" id="ARBA00039168"/>
    </source>
</evidence>
<dbReference type="EMBL" id="CP000492">
    <property type="protein sequence ID" value="ABL64672.1"/>
    <property type="molecule type" value="Genomic_DNA"/>
</dbReference>
<dbReference type="Pfam" id="PF00893">
    <property type="entry name" value="Multi_Drug_Res"/>
    <property type="match status" value="1"/>
</dbReference>
<comment type="subcellular location">
    <subcellularLocation>
        <location evidence="1 9">Cell membrane</location>
        <topology evidence="1 9">Multi-pass membrane protein</topology>
    </subcellularLocation>
</comment>
<reference evidence="11 12" key="1">
    <citation type="submission" date="2006-12" db="EMBL/GenBank/DDBJ databases">
        <title>Complete sequence of Chlorobium phaeobacteroides DSM 266.</title>
        <authorList>
            <consortium name="US DOE Joint Genome Institute"/>
            <person name="Copeland A."/>
            <person name="Lucas S."/>
            <person name="Lapidus A."/>
            <person name="Barry K."/>
            <person name="Detter J.C."/>
            <person name="Glavina del Rio T."/>
            <person name="Hammon N."/>
            <person name="Israni S."/>
            <person name="Pitluck S."/>
            <person name="Goltsman E."/>
            <person name="Schmutz J."/>
            <person name="Larimer F."/>
            <person name="Land M."/>
            <person name="Hauser L."/>
            <person name="Mikhailova N."/>
            <person name="Li T."/>
            <person name="Overmann J."/>
            <person name="Bryant D.A."/>
            <person name="Richardson P."/>
        </authorList>
    </citation>
    <scope>NUCLEOTIDE SEQUENCE [LARGE SCALE GENOMIC DNA]</scope>
    <source>
        <strain evidence="11 12">DSM 266</strain>
    </source>
</reference>
<name>A1BE45_CHLPD</name>
<evidence type="ECO:0000256" key="4">
    <source>
        <dbReference type="ARBA" id="ARBA00022692"/>
    </source>
</evidence>
<dbReference type="Gene3D" id="1.10.3730.20">
    <property type="match status" value="1"/>
</dbReference>